<keyword evidence="5" id="KW-1185">Reference proteome</keyword>
<dbReference type="Proteomes" id="UP001189429">
    <property type="component" value="Unassembled WGS sequence"/>
</dbReference>
<evidence type="ECO:0000256" key="3">
    <source>
        <dbReference type="SAM" id="Phobius"/>
    </source>
</evidence>
<keyword evidence="3" id="KW-0472">Membrane</keyword>
<organism evidence="4 5">
    <name type="scientific">Prorocentrum cordatum</name>
    <dbReference type="NCBI Taxonomy" id="2364126"/>
    <lineage>
        <taxon>Eukaryota</taxon>
        <taxon>Sar</taxon>
        <taxon>Alveolata</taxon>
        <taxon>Dinophyceae</taxon>
        <taxon>Prorocentrales</taxon>
        <taxon>Prorocentraceae</taxon>
        <taxon>Prorocentrum</taxon>
    </lineage>
</organism>
<name>A0ABN9WCH8_9DINO</name>
<evidence type="ECO:0000313" key="4">
    <source>
        <dbReference type="EMBL" id="CAK0884028.1"/>
    </source>
</evidence>
<dbReference type="InterPro" id="IPR020827">
    <property type="entry name" value="Asparaginase/glutaminase_AS1"/>
</dbReference>
<keyword evidence="3" id="KW-1133">Transmembrane helix</keyword>
<dbReference type="PROSITE" id="PS00144">
    <property type="entry name" value="ASN_GLN_ASE_1"/>
    <property type="match status" value="1"/>
</dbReference>
<feature type="active site" evidence="1">
    <location>
        <position position="42"/>
    </location>
</feature>
<dbReference type="EMBL" id="CAUYUJ010018496">
    <property type="protein sequence ID" value="CAK0884028.1"/>
    <property type="molecule type" value="Genomic_DNA"/>
</dbReference>
<gene>
    <name evidence="4" type="ORF">PCOR1329_LOCUS66086</name>
</gene>
<feature type="region of interest" description="Disordered" evidence="2">
    <location>
        <begin position="1"/>
        <end position="24"/>
    </location>
</feature>
<comment type="caution">
    <text evidence="4">The sequence shown here is derived from an EMBL/GenBank/DDBJ whole genome shotgun (WGS) entry which is preliminary data.</text>
</comment>
<sequence>MTETSITTHSSTSASSSTTVVSTSASSTSANSTTIVASTGGTISTSTAESDSPNSEAVSRVVGSIVLLFADPDVARGSPDADKILIAVGLTISEVAGVDASHVTVWFAEARRLATAAARRLPAGALEVEYGIDVPAESAAAVPDVGAIEASLGNVDVSYFTSLLQQNVDSNVGEDLYSVQVLAITSYAIGAPDAPLEVSDDTESSSSTTVIYIIVGVAFFVGLEIPILALCWRMRRRANQREASRENQDQLPEAPGLATHEHGQARVESGLVALGSVVELQGFRTNLHLNGHRGKVIKWMPDSGRYVIELADGTVKAIWPGNLMLVDVPPPHADDVRIEFDKKEEPRVHPSKPVVAPFLASADDALNLRRPHVLQPRSVMLQSQQALLLDLVPQRTAQ</sequence>
<keyword evidence="3" id="KW-0812">Transmembrane</keyword>
<feature type="region of interest" description="Disordered" evidence="2">
    <location>
        <begin position="242"/>
        <end position="262"/>
    </location>
</feature>
<accession>A0ABN9WCH8</accession>
<evidence type="ECO:0000313" key="5">
    <source>
        <dbReference type="Proteomes" id="UP001189429"/>
    </source>
</evidence>
<evidence type="ECO:0000256" key="1">
    <source>
        <dbReference type="PROSITE-ProRule" id="PRU10099"/>
    </source>
</evidence>
<feature type="transmembrane region" description="Helical" evidence="3">
    <location>
        <begin position="210"/>
        <end position="232"/>
    </location>
</feature>
<reference evidence="4" key="1">
    <citation type="submission" date="2023-10" db="EMBL/GenBank/DDBJ databases">
        <authorList>
            <person name="Chen Y."/>
            <person name="Shah S."/>
            <person name="Dougan E. K."/>
            <person name="Thang M."/>
            <person name="Chan C."/>
        </authorList>
    </citation>
    <scope>NUCLEOTIDE SEQUENCE [LARGE SCALE GENOMIC DNA]</scope>
</reference>
<proteinExistence type="predicted"/>
<evidence type="ECO:0000256" key="2">
    <source>
        <dbReference type="SAM" id="MobiDB-lite"/>
    </source>
</evidence>
<protein>
    <submittedName>
        <fullName evidence="4">Uncharacterized protein</fullName>
    </submittedName>
</protein>